<organism evidence="2 3">
    <name type="scientific">Alitiscatomonas aceti</name>
    <dbReference type="NCBI Taxonomy" id="2981724"/>
    <lineage>
        <taxon>Bacteria</taxon>
        <taxon>Bacillati</taxon>
        <taxon>Bacillota</taxon>
        <taxon>Clostridia</taxon>
        <taxon>Lachnospirales</taxon>
        <taxon>Lachnospiraceae</taxon>
        <taxon>Alitiscatomonas</taxon>
    </lineage>
</organism>
<keyword evidence="1" id="KW-0812">Transmembrane</keyword>
<sequence length="401" mass="44265">MKKLFKNQCTASLLTVITGFLVLVAVSVWGMGMYCLTSVTAEYAASRYLAGYGDFASTIAQRCFESRLGKAGSSKYKNLEKSLLWKAVDTGGGAGSFNGARFIVGEGGGFLPRPDKTEVYSASAVFDAEGSLLECSWTDFFYFEYLTEGQWKNREERSGNNARAFFDREKLTEAGKELVNGSAPSMHAATMRFTGAFDGVSFIPQKIESIDRDEFQDVLHSRGAGSYTVSGITEDHGLQWRSIYEDPDAAASASETVTLYSDWFDVCYDQPSPSFSYKGKEHSGVSSLAAGLGASLVSGIGTKELVFYDGLNLLIPSVNYYLSGNNEAYYTPYYQETADSEESPRLRFYTVSIVYCSPWRTAMGELCPVYLITFLLAAALVLFVRFLIKRYLDEDRSGQQV</sequence>
<reference evidence="2 3" key="1">
    <citation type="journal article" date="2021" name="ISME Commun">
        <title>Automated analysis of genomic sequences facilitates high-throughput and comprehensive description of bacteria.</title>
        <authorList>
            <person name="Hitch T.C.A."/>
        </authorList>
    </citation>
    <scope>NUCLEOTIDE SEQUENCE [LARGE SCALE GENOMIC DNA]</scope>
    <source>
        <strain evidence="3">f_CCE</strain>
    </source>
</reference>
<evidence type="ECO:0000256" key="1">
    <source>
        <dbReference type="SAM" id="Phobius"/>
    </source>
</evidence>
<keyword evidence="1" id="KW-1133">Transmembrane helix</keyword>
<dbReference type="EMBL" id="JAOQJF010000025">
    <property type="protein sequence ID" value="MCU6800584.1"/>
    <property type="molecule type" value="Genomic_DNA"/>
</dbReference>
<keyword evidence="1" id="KW-0472">Membrane</keyword>
<comment type="caution">
    <text evidence="2">The sequence shown here is derived from an EMBL/GenBank/DDBJ whole genome shotgun (WGS) entry which is preliminary data.</text>
</comment>
<accession>A0ABT2V117</accession>
<dbReference type="RefSeq" id="WP_158359318.1">
    <property type="nucleotide sequence ID" value="NZ_JAOQJF010000025.1"/>
</dbReference>
<feature type="transmembrane region" description="Helical" evidence="1">
    <location>
        <begin position="369"/>
        <end position="388"/>
    </location>
</feature>
<protein>
    <submittedName>
        <fullName evidence="2">Uncharacterized protein</fullName>
    </submittedName>
</protein>
<name>A0ABT2V117_9FIRM</name>
<feature type="transmembrane region" description="Helical" evidence="1">
    <location>
        <begin position="12"/>
        <end position="34"/>
    </location>
</feature>
<evidence type="ECO:0000313" key="2">
    <source>
        <dbReference type="EMBL" id="MCU6800584.1"/>
    </source>
</evidence>
<keyword evidence="3" id="KW-1185">Reference proteome</keyword>
<gene>
    <name evidence="2" type="ORF">OCV69_11690</name>
</gene>
<proteinExistence type="predicted"/>
<dbReference type="Proteomes" id="UP001652395">
    <property type="component" value="Unassembled WGS sequence"/>
</dbReference>
<evidence type="ECO:0000313" key="3">
    <source>
        <dbReference type="Proteomes" id="UP001652395"/>
    </source>
</evidence>